<dbReference type="InterPro" id="IPR004013">
    <property type="entry name" value="PHP_dom"/>
</dbReference>
<dbReference type="Gene3D" id="3.20.20.140">
    <property type="entry name" value="Metal-dependent hydrolases"/>
    <property type="match status" value="2"/>
</dbReference>
<comment type="caution">
    <text evidence="8">The sequence shown here is derived from an EMBL/GenBank/DDBJ whole genome shotgun (WGS) entry which is preliminary data.</text>
</comment>
<dbReference type="AlphaFoldDB" id="A0A7W0HJU0"/>
<dbReference type="SMART" id="SM00481">
    <property type="entry name" value="POLIIIAc"/>
    <property type="match status" value="1"/>
</dbReference>
<protein>
    <recommendedName>
        <fullName evidence="1">DNA-directed DNA polymerase</fullName>
        <ecNumber evidence="1">2.7.7.7</ecNumber>
    </recommendedName>
</protein>
<dbReference type="CDD" id="cd07431">
    <property type="entry name" value="PHP_PolIIIA"/>
    <property type="match status" value="1"/>
</dbReference>
<dbReference type="GO" id="GO:0003887">
    <property type="term" value="F:DNA-directed DNA polymerase activity"/>
    <property type="evidence" value="ECO:0007669"/>
    <property type="project" value="UniProtKB-KW"/>
</dbReference>
<dbReference type="RefSeq" id="WP_181550140.1">
    <property type="nucleotide sequence ID" value="NZ_JACDUS010000002.1"/>
</dbReference>
<evidence type="ECO:0000256" key="4">
    <source>
        <dbReference type="ARBA" id="ARBA00022705"/>
    </source>
</evidence>
<dbReference type="InterPro" id="IPR040982">
    <property type="entry name" value="DNA_pol3_finger"/>
</dbReference>
<evidence type="ECO:0000256" key="5">
    <source>
        <dbReference type="ARBA" id="ARBA00022932"/>
    </source>
</evidence>
<dbReference type="Pfam" id="PF14579">
    <property type="entry name" value="HHH_6"/>
    <property type="match status" value="1"/>
</dbReference>
<dbReference type="Proteomes" id="UP000525298">
    <property type="component" value="Unassembled WGS sequence"/>
</dbReference>
<accession>A0A7W0HJU0</accession>
<name>A0A7W0HJU0_9BACT</name>
<keyword evidence="3 8" id="KW-0548">Nucleotidyltransferase</keyword>
<dbReference type="Pfam" id="PF17657">
    <property type="entry name" value="DNA_pol3_finger"/>
    <property type="match status" value="1"/>
</dbReference>
<dbReference type="InterPro" id="IPR011708">
    <property type="entry name" value="DNA_pol3_alpha_NTPase_dom"/>
</dbReference>
<dbReference type="InterPro" id="IPR016195">
    <property type="entry name" value="Pol/histidinol_Pase-like"/>
</dbReference>
<evidence type="ECO:0000259" key="7">
    <source>
        <dbReference type="SMART" id="SM00481"/>
    </source>
</evidence>
<dbReference type="EMBL" id="JACDUS010000002">
    <property type="protein sequence ID" value="MBA2880458.1"/>
    <property type="molecule type" value="Genomic_DNA"/>
</dbReference>
<dbReference type="EC" id="2.7.7.7" evidence="1"/>
<reference evidence="8 9" key="1">
    <citation type="submission" date="2020-07" db="EMBL/GenBank/DDBJ databases">
        <title>Genomic Encyclopedia of Type Strains, Phase IV (KMG-IV): sequencing the most valuable type-strain genomes for metagenomic binning, comparative biology and taxonomic classification.</title>
        <authorList>
            <person name="Goeker M."/>
        </authorList>
    </citation>
    <scope>NUCLEOTIDE SEQUENCE [LARGE SCALE GENOMIC DNA]</scope>
    <source>
        <strain evidence="8 9">DSM 17721</strain>
    </source>
</reference>
<sequence length="977" mass="106627">MIPLAVHSGYSFLQGTSGVEALVGHAAALGHEWLALTDTDNLCGLWAFMAACRRHGIRPITGAEITEPATSRRAVCLVKDTRGYAGLCRLLSCRHTSSDFDLASGLAAFGKGLVVLVSDPDLLYAGHEANLDMVAAMFGHPLPADHLLYRAARRLDIPLVAAPAVFFSRPEDFEIHRVLRAIAGNTIRCRLTPRDTARKDAFLAAPRQYMRRFAACPQAVLQNAAIAERIGFTGPDFGLVMPPYESALPEQAAGQLRRAAYEGARRRYGQLSAAVTRRLDHELDIISAMGFCGYFLIVADIVRQSPRTCGRGSGAASLVAYCLGITNVCPVKHNLYFERFLNPGRKDPPDLDVDFAWDERDAVISGVLEKYAGRAALVCNHVCFGDRMAIRETARVLGMTEREISRGMKAEDPPPPWPEIFRIAARIAGLPRNLSVHPGGVVITPKAIDTYAPVQTTAKGLPVLQWDKDGMEDAGLVKIDLLGNRSLGVIRDALAGVCQNGAEIDENAWVPEEDPATWQMVAQGGTMGCFYIESPAMRLLQEKSRTGDFSHLVIHSSIIRPAANEVIQEYLRRLRGGAWKPIHPLAADVLTETYGLMVYQEDVSRVAVCVAGFSHAEADGLRKVMSKKDRSRHLGDYYQRFAAGAQQRGVASGDMEAIWRMIMSFGGYSFCKPHSASYARVSFQAAYLKTHFPAEFMAAVISNQGGFYSAFAYVSEARRLGVTVLGPDVEKSRIAWTGKGKKLRVGLVSVKGLSFAGCRRIVCEQGRGAFACAQDFFDRVGPDETEARALIHCGALDRFHPEKNRAVLLWQFCARARAKRPGAESAGLFSAPSAAAMPDLPEADALLRLRREFAVLGFLCHCHPMSLFVHALKGANTIKAADIPASAGRRVRFAGWRITGKTVLSKKGDPMEFVTFEDETGLVETTFFPDAFDRFAGVLESGRAFLLSGVVEKNWGAATLRVDWLQKLGAATGRMAS</sequence>
<dbReference type="InterPro" id="IPR029460">
    <property type="entry name" value="DNAPol_HHH"/>
</dbReference>
<keyword evidence="9" id="KW-1185">Reference proteome</keyword>
<comment type="catalytic activity">
    <reaction evidence="6">
        <text>DNA(n) + a 2'-deoxyribonucleoside 5'-triphosphate = DNA(n+1) + diphosphate</text>
        <dbReference type="Rhea" id="RHEA:22508"/>
        <dbReference type="Rhea" id="RHEA-COMP:17339"/>
        <dbReference type="Rhea" id="RHEA-COMP:17340"/>
        <dbReference type="ChEBI" id="CHEBI:33019"/>
        <dbReference type="ChEBI" id="CHEBI:61560"/>
        <dbReference type="ChEBI" id="CHEBI:173112"/>
        <dbReference type="EC" id="2.7.7.7"/>
    </reaction>
</comment>
<evidence type="ECO:0000256" key="6">
    <source>
        <dbReference type="ARBA" id="ARBA00049244"/>
    </source>
</evidence>
<dbReference type="CDD" id="cd04485">
    <property type="entry name" value="DnaE_OBF"/>
    <property type="match status" value="1"/>
</dbReference>
<evidence type="ECO:0000256" key="3">
    <source>
        <dbReference type="ARBA" id="ARBA00022695"/>
    </source>
</evidence>
<dbReference type="Gene3D" id="1.10.150.870">
    <property type="match status" value="1"/>
</dbReference>
<keyword evidence="4" id="KW-0235">DNA replication</keyword>
<gene>
    <name evidence="8" type="ORF">HNR65_000776</name>
</gene>
<dbReference type="GO" id="GO:0006260">
    <property type="term" value="P:DNA replication"/>
    <property type="evidence" value="ECO:0007669"/>
    <property type="project" value="UniProtKB-KW"/>
</dbReference>
<keyword evidence="5" id="KW-0239">DNA-directed DNA polymerase</keyword>
<feature type="domain" description="Polymerase/histidinol phosphatase N-terminal" evidence="7">
    <location>
        <begin position="2"/>
        <end position="69"/>
    </location>
</feature>
<dbReference type="GO" id="GO:0008408">
    <property type="term" value="F:3'-5' exonuclease activity"/>
    <property type="evidence" value="ECO:0007669"/>
    <property type="project" value="InterPro"/>
</dbReference>
<dbReference type="NCBIfam" id="TIGR00594">
    <property type="entry name" value="polc"/>
    <property type="match status" value="1"/>
</dbReference>
<evidence type="ECO:0000256" key="1">
    <source>
        <dbReference type="ARBA" id="ARBA00012417"/>
    </source>
</evidence>
<dbReference type="InterPro" id="IPR004805">
    <property type="entry name" value="DnaE2/DnaE/PolC"/>
</dbReference>
<dbReference type="PANTHER" id="PTHR32294">
    <property type="entry name" value="DNA POLYMERASE III SUBUNIT ALPHA"/>
    <property type="match status" value="1"/>
</dbReference>
<dbReference type="InterPro" id="IPR003141">
    <property type="entry name" value="Pol/His_phosphatase_N"/>
</dbReference>
<organism evidence="8 9">
    <name type="scientific">Desulfosalsimonas propionicica</name>
    <dbReference type="NCBI Taxonomy" id="332175"/>
    <lineage>
        <taxon>Bacteria</taxon>
        <taxon>Pseudomonadati</taxon>
        <taxon>Thermodesulfobacteriota</taxon>
        <taxon>Desulfobacteria</taxon>
        <taxon>Desulfobacterales</taxon>
        <taxon>Desulfosalsimonadaceae</taxon>
        <taxon>Desulfosalsimonas</taxon>
    </lineage>
</organism>
<evidence type="ECO:0000313" key="8">
    <source>
        <dbReference type="EMBL" id="MBA2880458.1"/>
    </source>
</evidence>
<dbReference type="Pfam" id="PF02811">
    <property type="entry name" value="PHP"/>
    <property type="match status" value="1"/>
</dbReference>
<evidence type="ECO:0000313" key="9">
    <source>
        <dbReference type="Proteomes" id="UP000525298"/>
    </source>
</evidence>
<dbReference type="Pfam" id="PF07733">
    <property type="entry name" value="DNA_pol3_alpha"/>
    <property type="match status" value="1"/>
</dbReference>
<keyword evidence="2 8" id="KW-0808">Transferase</keyword>
<evidence type="ECO:0000256" key="2">
    <source>
        <dbReference type="ARBA" id="ARBA00022679"/>
    </source>
</evidence>
<dbReference type="SUPFAM" id="SSF89550">
    <property type="entry name" value="PHP domain-like"/>
    <property type="match status" value="1"/>
</dbReference>
<proteinExistence type="predicted"/>